<feature type="compositionally biased region" description="Low complexity" evidence="1">
    <location>
        <begin position="337"/>
        <end position="349"/>
    </location>
</feature>
<proteinExistence type="predicted"/>
<evidence type="ECO:0000259" key="2">
    <source>
        <dbReference type="Pfam" id="PF00656"/>
    </source>
</evidence>
<gene>
    <name evidence="3" type="ORF">PCOR1329_LOCUS14172</name>
</gene>
<evidence type="ECO:0000256" key="1">
    <source>
        <dbReference type="SAM" id="MobiDB-lite"/>
    </source>
</evidence>
<sequence length="371" mass="39461">MGPMASPQLKAGASARPEHAGAAPELRTSRRLALVFANGAYRHRRPLSKPVAAAAELRGKLLAMGFEVDGGQDEGLDGMRSATARWLRRVESATSSAEEDSPAPLLIFFAFCGHGGSGRFYPVDCPRGRNPEGTYCFFADFLDPLYEILSWRTIGEDVERPLWALGGQSLQQHLAQWGGAGTRHWRLPGCVHVVSLIESCRRLSPEEQEAYEDARARVAAGRRHILPSLAAQRPDLAHIGGAEWDAARLGGLGDLGAGSPQLLLALSSESTTSSYDAVFLRSVTEAIDRPVRLGGILERAGLDTLRRTGHRQRPVLLVLGAPSAGGGGAATQDLVLAEGPAQPRARGAAPSPPPCGRPVVRMPSLASLRAS</sequence>
<comment type="caution">
    <text evidence="3">The sequence shown here is derived from an EMBL/GenBank/DDBJ whole genome shotgun (WGS) entry which is preliminary data.</text>
</comment>
<keyword evidence="4" id="KW-1185">Reference proteome</keyword>
<dbReference type="Pfam" id="PF00656">
    <property type="entry name" value="Peptidase_C14"/>
    <property type="match status" value="1"/>
</dbReference>
<accession>A0ABN9QXZ4</accession>
<dbReference type="EMBL" id="CAUYUJ010004224">
    <property type="protein sequence ID" value="CAK0808641.1"/>
    <property type="molecule type" value="Genomic_DNA"/>
</dbReference>
<evidence type="ECO:0000313" key="4">
    <source>
        <dbReference type="Proteomes" id="UP001189429"/>
    </source>
</evidence>
<feature type="domain" description="Peptidase C14 caspase" evidence="2">
    <location>
        <begin position="30"/>
        <end position="121"/>
    </location>
</feature>
<evidence type="ECO:0000313" key="3">
    <source>
        <dbReference type="EMBL" id="CAK0808641.1"/>
    </source>
</evidence>
<organism evidence="3 4">
    <name type="scientific">Prorocentrum cordatum</name>
    <dbReference type="NCBI Taxonomy" id="2364126"/>
    <lineage>
        <taxon>Eukaryota</taxon>
        <taxon>Sar</taxon>
        <taxon>Alveolata</taxon>
        <taxon>Dinophyceae</taxon>
        <taxon>Prorocentrales</taxon>
        <taxon>Prorocentraceae</taxon>
        <taxon>Prorocentrum</taxon>
    </lineage>
</organism>
<dbReference type="Gene3D" id="3.40.50.1460">
    <property type="match status" value="1"/>
</dbReference>
<dbReference type="InterPro" id="IPR011600">
    <property type="entry name" value="Pept_C14_caspase"/>
</dbReference>
<feature type="region of interest" description="Disordered" evidence="1">
    <location>
        <begin position="1"/>
        <end position="25"/>
    </location>
</feature>
<name>A0ABN9QXZ4_9DINO</name>
<protein>
    <recommendedName>
        <fullName evidence="2">Peptidase C14 caspase domain-containing protein</fullName>
    </recommendedName>
</protein>
<reference evidence="3" key="1">
    <citation type="submission" date="2023-10" db="EMBL/GenBank/DDBJ databases">
        <authorList>
            <person name="Chen Y."/>
            <person name="Shah S."/>
            <person name="Dougan E. K."/>
            <person name="Thang M."/>
            <person name="Chan C."/>
        </authorList>
    </citation>
    <scope>NUCLEOTIDE SEQUENCE [LARGE SCALE GENOMIC DNA]</scope>
</reference>
<dbReference type="InterPro" id="IPR029030">
    <property type="entry name" value="Caspase-like_dom_sf"/>
</dbReference>
<dbReference type="SUPFAM" id="SSF52129">
    <property type="entry name" value="Caspase-like"/>
    <property type="match status" value="1"/>
</dbReference>
<dbReference type="Proteomes" id="UP001189429">
    <property type="component" value="Unassembled WGS sequence"/>
</dbReference>
<feature type="region of interest" description="Disordered" evidence="1">
    <location>
        <begin position="329"/>
        <end position="371"/>
    </location>
</feature>